<sequence length="96" mass="10668">MGAGSSISPVLKQRRGFAPLKEGEEEGKNVPSCHFPPSGNDVPNFGTMSSIAYQLNCSSLVPFPFITCFFILFSSSSFRSFRTLRCRLFLDKCYTI</sequence>
<evidence type="ECO:0000256" key="1">
    <source>
        <dbReference type="SAM" id="Phobius"/>
    </source>
</evidence>
<reference evidence="2 3" key="1">
    <citation type="submission" date="2021-06" db="EMBL/GenBank/DDBJ databases">
        <title>Caerostris extrusa draft genome.</title>
        <authorList>
            <person name="Kono N."/>
            <person name="Arakawa K."/>
        </authorList>
    </citation>
    <scope>NUCLEOTIDE SEQUENCE [LARGE SCALE GENOMIC DNA]</scope>
</reference>
<accession>A0AAV4NAJ7</accession>
<keyword evidence="1" id="KW-0472">Membrane</keyword>
<feature type="transmembrane region" description="Helical" evidence="1">
    <location>
        <begin position="51"/>
        <end position="73"/>
    </location>
</feature>
<keyword evidence="1" id="KW-0812">Transmembrane</keyword>
<dbReference type="EMBL" id="BPLR01003153">
    <property type="protein sequence ID" value="GIX81673.1"/>
    <property type="molecule type" value="Genomic_DNA"/>
</dbReference>
<keyword evidence="1" id="KW-1133">Transmembrane helix</keyword>
<keyword evidence="3" id="KW-1185">Reference proteome</keyword>
<evidence type="ECO:0000313" key="3">
    <source>
        <dbReference type="Proteomes" id="UP001054945"/>
    </source>
</evidence>
<protein>
    <submittedName>
        <fullName evidence="2">Uncharacterized protein</fullName>
    </submittedName>
</protein>
<dbReference type="Proteomes" id="UP001054945">
    <property type="component" value="Unassembled WGS sequence"/>
</dbReference>
<dbReference type="AlphaFoldDB" id="A0AAV4NAJ7"/>
<name>A0AAV4NAJ7_CAEEX</name>
<evidence type="ECO:0000313" key="2">
    <source>
        <dbReference type="EMBL" id="GIX81673.1"/>
    </source>
</evidence>
<gene>
    <name evidence="2" type="ORF">CEXT_228561</name>
</gene>
<organism evidence="2 3">
    <name type="scientific">Caerostris extrusa</name>
    <name type="common">Bark spider</name>
    <name type="synonym">Caerostris bankana</name>
    <dbReference type="NCBI Taxonomy" id="172846"/>
    <lineage>
        <taxon>Eukaryota</taxon>
        <taxon>Metazoa</taxon>
        <taxon>Ecdysozoa</taxon>
        <taxon>Arthropoda</taxon>
        <taxon>Chelicerata</taxon>
        <taxon>Arachnida</taxon>
        <taxon>Araneae</taxon>
        <taxon>Araneomorphae</taxon>
        <taxon>Entelegynae</taxon>
        <taxon>Araneoidea</taxon>
        <taxon>Araneidae</taxon>
        <taxon>Caerostris</taxon>
    </lineage>
</organism>
<comment type="caution">
    <text evidence="2">The sequence shown here is derived from an EMBL/GenBank/DDBJ whole genome shotgun (WGS) entry which is preliminary data.</text>
</comment>
<proteinExistence type="predicted"/>